<reference evidence="2 3" key="1">
    <citation type="submission" date="2018-02" db="EMBL/GenBank/DDBJ databases">
        <title>novel marine gammaproteobacteria from coastal saline agro ecosystem.</title>
        <authorList>
            <person name="Krishnan R."/>
            <person name="Ramesh Kumar N."/>
        </authorList>
    </citation>
    <scope>NUCLEOTIDE SEQUENCE [LARGE SCALE GENOMIC DNA]</scope>
    <source>
        <strain evidence="2 3">228</strain>
    </source>
</reference>
<dbReference type="InterPro" id="IPR013766">
    <property type="entry name" value="Thioredoxin_domain"/>
</dbReference>
<evidence type="ECO:0000313" key="2">
    <source>
        <dbReference type="EMBL" id="PPC76087.1"/>
    </source>
</evidence>
<dbReference type="CDD" id="cd02956">
    <property type="entry name" value="ybbN"/>
    <property type="match status" value="1"/>
</dbReference>
<name>A0A2S5KML2_9PROT</name>
<dbReference type="Pfam" id="PF14561">
    <property type="entry name" value="TPR_20"/>
    <property type="match status" value="1"/>
</dbReference>
<dbReference type="Proteomes" id="UP000238196">
    <property type="component" value="Unassembled WGS sequence"/>
</dbReference>
<dbReference type="AlphaFoldDB" id="A0A2S5KML2"/>
<dbReference type="EMBL" id="PRLP01000057">
    <property type="protein sequence ID" value="PPC76087.1"/>
    <property type="molecule type" value="Genomic_DNA"/>
</dbReference>
<accession>A0A2S5KML2</accession>
<dbReference type="GO" id="GO:0005737">
    <property type="term" value="C:cytoplasm"/>
    <property type="evidence" value="ECO:0007669"/>
    <property type="project" value="TreeGrafter"/>
</dbReference>
<dbReference type="InterPro" id="IPR011990">
    <property type="entry name" value="TPR-like_helical_dom_sf"/>
</dbReference>
<organism evidence="2 3">
    <name type="scientific">Proteobacteria bacterium 228</name>
    <dbReference type="NCBI Taxonomy" id="2083153"/>
    <lineage>
        <taxon>Bacteria</taxon>
        <taxon>Pseudomonadati</taxon>
        <taxon>Pseudomonadota</taxon>
    </lineage>
</organism>
<protein>
    <submittedName>
        <fullName evidence="2">Co-chaperone YbbN</fullName>
    </submittedName>
</protein>
<sequence>MTAAIEPGTSPFIVNVTLDNVRELIEQSFHTPVLFDFWADWCAPCKALLPILSKLAEEYNGGFILAKVDTEDQGLSPLVMQFGIRSLPTVYLFQNGQPVDGFSGAQPESQIRALLQKYTKPVEAETSIDPKELAEQAIAAGELTTAQAILNDALSEQPENYDLFLLQASVCAQLGDADNAKAIINGLPDSHKNSTLAKEVLARLTFADLIKEAPEMPALHARLEADANASQERFWLAARLVMAGQNEEAMQQLLQLMRQDRAFGDDASRKTLISLFDMLGAAHPLVNTYRRKLYQALY</sequence>
<dbReference type="PRINTS" id="PR00421">
    <property type="entry name" value="THIOREDOXIN"/>
</dbReference>
<comment type="caution">
    <text evidence="2">The sequence shown here is derived from an EMBL/GenBank/DDBJ whole genome shotgun (WGS) entry which is preliminary data.</text>
</comment>
<feature type="domain" description="Thioredoxin" evidence="1">
    <location>
        <begin position="1"/>
        <end position="120"/>
    </location>
</feature>
<dbReference type="Pfam" id="PF00085">
    <property type="entry name" value="Thioredoxin"/>
    <property type="match status" value="1"/>
</dbReference>
<dbReference type="Pfam" id="PF14559">
    <property type="entry name" value="TPR_19"/>
    <property type="match status" value="1"/>
</dbReference>
<proteinExistence type="predicted"/>
<dbReference type="Gene3D" id="1.25.40.10">
    <property type="entry name" value="Tetratricopeptide repeat domain"/>
    <property type="match status" value="2"/>
</dbReference>
<gene>
    <name evidence="2" type="ORF">C4K68_16975</name>
</gene>
<dbReference type="Gene3D" id="3.40.30.10">
    <property type="entry name" value="Glutaredoxin"/>
    <property type="match status" value="1"/>
</dbReference>
<evidence type="ECO:0000313" key="3">
    <source>
        <dbReference type="Proteomes" id="UP000238196"/>
    </source>
</evidence>
<dbReference type="GO" id="GO:0006950">
    <property type="term" value="P:response to stress"/>
    <property type="evidence" value="ECO:0007669"/>
    <property type="project" value="UniProtKB-ARBA"/>
</dbReference>
<dbReference type="GO" id="GO:0015035">
    <property type="term" value="F:protein-disulfide reductase activity"/>
    <property type="evidence" value="ECO:0007669"/>
    <property type="project" value="TreeGrafter"/>
</dbReference>
<evidence type="ECO:0000259" key="1">
    <source>
        <dbReference type="PROSITE" id="PS51352"/>
    </source>
</evidence>
<dbReference type="PANTHER" id="PTHR45663:SF11">
    <property type="entry name" value="GEO12009P1"/>
    <property type="match status" value="1"/>
</dbReference>
<dbReference type="SUPFAM" id="SSF48452">
    <property type="entry name" value="TPR-like"/>
    <property type="match status" value="1"/>
</dbReference>
<dbReference type="PROSITE" id="PS51352">
    <property type="entry name" value="THIOREDOXIN_2"/>
    <property type="match status" value="1"/>
</dbReference>
<dbReference type="SUPFAM" id="SSF52833">
    <property type="entry name" value="Thioredoxin-like"/>
    <property type="match status" value="1"/>
</dbReference>
<dbReference type="OrthoDB" id="9790390at2"/>
<dbReference type="PANTHER" id="PTHR45663">
    <property type="entry name" value="GEO12009P1"/>
    <property type="match status" value="1"/>
</dbReference>
<dbReference type="InterPro" id="IPR036249">
    <property type="entry name" value="Thioredoxin-like_sf"/>
</dbReference>